<proteinExistence type="predicted"/>
<evidence type="ECO:0000256" key="1">
    <source>
        <dbReference type="PROSITE-ProRule" id="PRU00169"/>
    </source>
</evidence>
<keyword evidence="1" id="KW-0597">Phosphoprotein</keyword>
<feature type="modified residue" description="4-aspartylphosphate" evidence="1">
    <location>
        <position position="57"/>
    </location>
</feature>
<accession>A0AAN9HQD7</accession>
<gene>
    <name evidence="3" type="ORF">RIF29_40104</name>
</gene>
<dbReference type="PANTHER" id="PTHR43228">
    <property type="entry name" value="TWO-COMPONENT RESPONSE REGULATOR"/>
    <property type="match status" value="1"/>
</dbReference>
<dbReference type="Pfam" id="PF00072">
    <property type="entry name" value="Response_reg"/>
    <property type="match status" value="1"/>
</dbReference>
<dbReference type="AlphaFoldDB" id="A0AAN9HQD7"/>
<organism evidence="3 4">
    <name type="scientific">Crotalaria pallida</name>
    <name type="common">Smooth rattlebox</name>
    <name type="synonym">Crotalaria striata</name>
    <dbReference type="NCBI Taxonomy" id="3830"/>
    <lineage>
        <taxon>Eukaryota</taxon>
        <taxon>Viridiplantae</taxon>
        <taxon>Streptophyta</taxon>
        <taxon>Embryophyta</taxon>
        <taxon>Tracheophyta</taxon>
        <taxon>Spermatophyta</taxon>
        <taxon>Magnoliopsida</taxon>
        <taxon>eudicotyledons</taxon>
        <taxon>Gunneridae</taxon>
        <taxon>Pentapetalae</taxon>
        <taxon>rosids</taxon>
        <taxon>fabids</taxon>
        <taxon>Fabales</taxon>
        <taxon>Fabaceae</taxon>
        <taxon>Papilionoideae</taxon>
        <taxon>50 kb inversion clade</taxon>
        <taxon>genistoids sensu lato</taxon>
        <taxon>core genistoids</taxon>
        <taxon>Crotalarieae</taxon>
        <taxon>Crotalaria</taxon>
    </lineage>
</organism>
<dbReference type="Proteomes" id="UP001372338">
    <property type="component" value="Unassembled WGS sequence"/>
</dbReference>
<protein>
    <recommendedName>
        <fullName evidence="2">Response regulatory domain-containing protein</fullName>
    </recommendedName>
</protein>
<dbReference type="Gene3D" id="3.40.50.2300">
    <property type="match status" value="1"/>
</dbReference>
<dbReference type="InterPro" id="IPR052048">
    <property type="entry name" value="ST_Response_Regulator"/>
</dbReference>
<dbReference type="GO" id="GO:0000160">
    <property type="term" value="P:phosphorelay signal transduction system"/>
    <property type="evidence" value="ECO:0007669"/>
    <property type="project" value="InterPro"/>
</dbReference>
<name>A0AAN9HQD7_CROPI</name>
<dbReference type="SMART" id="SM00448">
    <property type="entry name" value="REC"/>
    <property type="match status" value="1"/>
</dbReference>
<sequence>MESRQLTALIVDDDVLIQMIHQKMLNSVGVKNQVVENGKEAIDIHRSGQSFDLILMDKDMPVMDGIEATKILRSMGIRSMIAAVSSRSVEEHMEEFMEAGVDIYLEKPLSITKLNSIIHKINKH</sequence>
<evidence type="ECO:0000313" key="3">
    <source>
        <dbReference type="EMBL" id="KAK7245266.1"/>
    </source>
</evidence>
<dbReference type="PANTHER" id="PTHR43228:SF12">
    <property type="entry name" value="TWO-COMPONENT RESPONSE REGULATOR 24"/>
    <property type="match status" value="1"/>
</dbReference>
<reference evidence="3 4" key="1">
    <citation type="submission" date="2024-01" db="EMBL/GenBank/DDBJ databases">
        <title>The genomes of 5 underutilized Papilionoideae crops provide insights into root nodulation and disease resistanc.</title>
        <authorList>
            <person name="Yuan L."/>
        </authorList>
    </citation>
    <scope>NUCLEOTIDE SEQUENCE [LARGE SCALE GENOMIC DNA]</scope>
    <source>
        <strain evidence="3">ZHUSHIDOU_FW_LH</strain>
        <tissue evidence="3">Leaf</tissue>
    </source>
</reference>
<comment type="caution">
    <text evidence="3">The sequence shown here is derived from an EMBL/GenBank/DDBJ whole genome shotgun (WGS) entry which is preliminary data.</text>
</comment>
<dbReference type="EMBL" id="JAYWIO010000008">
    <property type="protein sequence ID" value="KAK7245266.1"/>
    <property type="molecule type" value="Genomic_DNA"/>
</dbReference>
<dbReference type="InterPro" id="IPR001789">
    <property type="entry name" value="Sig_transdc_resp-reg_receiver"/>
</dbReference>
<feature type="domain" description="Response regulatory" evidence="2">
    <location>
        <begin position="7"/>
        <end position="122"/>
    </location>
</feature>
<keyword evidence="4" id="KW-1185">Reference proteome</keyword>
<evidence type="ECO:0000313" key="4">
    <source>
        <dbReference type="Proteomes" id="UP001372338"/>
    </source>
</evidence>
<dbReference type="CDD" id="cd17546">
    <property type="entry name" value="REC_hyHK_CKI1_RcsC-like"/>
    <property type="match status" value="1"/>
</dbReference>
<evidence type="ECO:0000259" key="2">
    <source>
        <dbReference type="PROSITE" id="PS50110"/>
    </source>
</evidence>
<dbReference type="PROSITE" id="PS50110">
    <property type="entry name" value="RESPONSE_REGULATORY"/>
    <property type="match status" value="1"/>
</dbReference>
<dbReference type="SUPFAM" id="SSF52172">
    <property type="entry name" value="CheY-like"/>
    <property type="match status" value="1"/>
</dbReference>
<dbReference type="InterPro" id="IPR011006">
    <property type="entry name" value="CheY-like_superfamily"/>
</dbReference>